<dbReference type="OrthoDB" id="9809583at2"/>
<dbReference type="GO" id="GO:0005975">
    <property type="term" value="P:carbohydrate metabolic process"/>
    <property type="evidence" value="ECO:0007669"/>
    <property type="project" value="InterPro"/>
</dbReference>
<evidence type="ECO:0000259" key="3">
    <source>
        <dbReference type="PROSITE" id="PS51762"/>
    </source>
</evidence>
<proteinExistence type="inferred from homology"/>
<dbReference type="Proteomes" id="UP000033121">
    <property type="component" value="Unassembled WGS sequence"/>
</dbReference>
<dbReference type="EMBL" id="BBWV01000001">
    <property type="protein sequence ID" value="GAO42294.1"/>
    <property type="molecule type" value="Genomic_DNA"/>
</dbReference>
<dbReference type="GO" id="GO:0004553">
    <property type="term" value="F:hydrolase activity, hydrolyzing O-glycosyl compounds"/>
    <property type="evidence" value="ECO:0007669"/>
    <property type="project" value="InterPro"/>
</dbReference>
<dbReference type="SUPFAM" id="SSF49899">
    <property type="entry name" value="Concanavalin A-like lectins/glucanases"/>
    <property type="match status" value="1"/>
</dbReference>
<dbReference type="AlphaFoldDB" id="A0A0E9MXF3"/>
<feature type="signal peptide" evidence="2">
    <location>
        <begin position="1"/>
        <end position="16"/>
    </location>
</feature>
<keyword evidence="2" id="KW-0732">Signal</keyword>
<sequence length="274" mass="31749">MRALILFLLTVMPAMALVAQTPKGYNLVWSDEFNRDGKPDPANWSFENGFVRNGEDQWYQPENARCKDGMLVIEARRETRPNPRYVEGSSDWRTNRKDIRYTSSCLHTRGKQQWKFGRYEMRAKIDVSKGMWPAWWMLGVSKPWPSNGEIDIMEYYRDSLLANIAIGTETSNKAHWFSRKVPVDSVWAAQFHTWRMDWDASEVALYVDDEPLLRVPTDSLANKDGSGFNPLLQPQYMLLDFAIGGQNGGDPSATTLPRYFIVDYVRVYQRKKTN</sequence>
<comment type="caution">
    <text evidence="4">The sequence shown here is derived from an EMBL/GenBank/DDBJ whole genome shotgun (WGS) entry which is preliminary data.</text>
</comment>
<dbReference type="PANTHER" id="PTHR10963:SF55">
    <property type="entry name" value="GLYCOSIDE HYDROLASE FAMILY 16 PROTEIN"/>
    <property type="match status" value="1"/>
</dbReference>
<dbReference type="RefSeq" id="WP_046368008.1">
    <property type="nucleotide sequence ID" value="NZ_BBWV01000001.1"/>
</dbReference>
<keyword evidence="5" id="KW-1185">Reference proteome</keyword>
<evidence type="ECO:0000313" key="5">
    <source>
        <dbReference type="Proteomes" id="UP000033121"/>
    </source>
</evidence>
<evidence type="ECO:0000256" key="2">
    <source>
        <dbReference type="SAM" id="SignalP"/>
    </source>
</evidence>
<dbReference type="Gene3D" id="2.60.120.200">
    <property type="match status" value="1"/>
</dbReference>
<feature type="chain" id="PRO_5002430213" evidence="2">
    <location>
        <begin position="17"/>
        <end position="274"/>
    </location>
</feature>
<dbReference type="PANTHER" id="PTHR10963">
    <property type="entry name" value="GLYCOSYL HYDROLASE-RELATED"/>
    <property type="match status" value="1"/>
</dbReference>
<evidence type="ECO:0000313" key="4">
    <source>
        <dbReference type="EMBL" id="GAO42294.1"/>
    </source>
</evidence>
<dbReference type="InterPro" id="IPR013320">
    <property type="entry name" value="ConA-like_dom_sf"/>
</dbReference>
<accession>A0A0E9MXF3</accession>
<dbReference type="STRING" id="1220578.FPE01S_01_13070"/>
<organism evidence="4 5">
    <name type="scientific">Flavihumibacter petaseus NBRC 106054</name>
    <dbReference type="NCBI Taxonomy" id="1220578"/>
    <lineage>
        <taxon>Bacteria</taxon>
        <taxon>Pseudomonadati</taxon>
        <taxon>Bacteroidota</taxon>
        <taxon>Chitinophagia</taxon>
        <taxon>Chitinophagales</taxon>
        <taxon>Chitinophagaceae</taxon>
        <taxon>Flavihumibacter</taxon>
    </lineage>
</organism>
<feature type="domain" description="GH16" evidence="3">
    <location>
        <begin position="16"/>
        <end position="273"/>
    </location>
</feature>
<dbReference type="PROSITE" id="PS51762">
    <property type="entry name" value="GH16_2"/>
    <property type="match status" value="1"/>
</dbReference>
<evidence type="ECO:0000256" key="1">
    <source>
        <dbReference type="ARBA" id="ARBA00006865"/>
    </source>
</evidence>
<gene>
    <name evidence="4" type="ORF">FPE01S_01_13070</name>
</gene>
<protein>
    <submittedName>
        <fullName evidence="4">Beta-glucanase</fullName>
    </submittedName>
</protein>
<comment type="similarity">
    <text evidence="1">Belongs to the glycosyl hydrolase 16 family.</text>
</comment>
<dbReference type="InterPro" id="IPR050546">
    <property type="entry name" value="Glycosyl_Hydrlase_16"/>
</dbReference>
<reference evidence="4 5" key="1">
    <citation type="submission" date="2015-04" db="EMBL/GenBank/DDBJ databases">
        <title>Whole genome shotgun sequence of Flavihumibacter petaseus NBRC 106054.</title>
        <authorList>
            <person name="Miyazawa S."/>
            <person name="Hosoyama A."/>
            <person name="Hashimoto M."/>
            <person name="Noguchi M."/>
            <person name="Tsuchikane K."/>
            <person name="Ohji S."/>
            <person name="Yamazoe A."/>
            <person name="Ichikawa N."/>
            <person name="Kimura A."/>
            <person name="Fujita N."/>
        </authorList>
    </citation>
    <scope>NUCLEOTIDE SEQUENCE [LARGE SCALE GENOMIC DNA]</scope>
    <source>
        <strain evidence="4 5">NBRC 106054</strain>
    </source>
</reference>
<name>A0A0E9MXF3_9BACT</name>
<dbReference type="Pfam" id="PF00722">
    <property type="entry name" value="Glyco_hydro_16"/>
    <property type="match status" value="1"/>
</dbReference>
<dbReference type="CDD" id="cd08023">
    <property type="entry name" value="GH16_laminarinase_like"/>
    <property type="match status" value="1"/>
</dbReference>
<dbReference type="InterPro" id="IPR000757">
    <property type="entry name" value="Beta-glucanase-like"/>
</dbReference>